<accession>A0ABQ4QF63</accession>
<dbReference type="Proteomes" id="UP001055117">
    <property type="component" value="Unassembled WGS sequence"/>
</dbReference>
<evidence type="ECO:0000313" key="2">
    <source>
        <dbReference type="Proteomes" id="UP001055117"/>
    </source>
</evidence>
<dbReference type="EMBL" id="BPQG01000025">
    <property type="protein sequence ID" value="GJD43887.1"/>
    <property type="molecule type" value="Genomic_DNA"/>
</dbReference>
<protein>
    <submittedName>
        <fullName evidence="1">Uncharacterized protein</fullName>
    </submittedName>
</protein>
<evidence type="ECO:0000313" key="1">
    <source>
        <dbReference type="EMBL" id="GJD43887.1"/>
    </source>
</evidence>
<reference evidence="1 2" key="1">
    <citation type="journal article" date="2021" name="Front. Microbiol.">
        <title>Comprehensive Comparative Genomics and Phenotyping of Methylobacterium Species.</title>
        <authorList>
            <person name="Alessa O."/>
            <person name="Ogura Y."/>
            <person name="Fujitani Y."/>
            <person name="Takami H."/>
            <person name="Hayashi T."/>
            <person name="Sahin N."/>
            <person name="Tani A."/>
        </authorList>
    </citation>
    <scope>NUCLEOTIDE SEQUENCE [LARGE SCALE GENOMIC DNA]</scope>
    <source>
        <strain evidence="1 2">DSM 23679</strain>
    </source>
</reference>
<organism evidence="1 2">
    <name type="scientific">Methylobacterium cerastii</name>
    <dbReference type="NCBI Taxonomy" id="932741"/>
    <lineage>
        <taxon>Bacteria</taxon>
        <taxon>Pseudomonadati</taxon>
        <taxon>Pseudomonadota</taxon>
        <taxon>Alphaproteobacteria</taxon>
        <taxon>Hyphomicrobiales</taxon>
        <taxon>Methylobacteriaceae</taxon>
        <taxon>Methylobacterium</taxon>
    </lineage>
</organism>
<keyword evidence="2" id="KW-1185">Reference proteome</keyword>
<proteinExistence type="predicted"/>
<name>A0ABQ4QF63_9HYPH</name>
<gene>
    <name evidence="1" type="ORF">AFCDBAGC_1748</name>
</gene>
<dbReference type="RefSeq" id="WP_147764534.1">
    <property type="nucleotide sequence ID" value="NZ_BPQG01000025.1"/>
</dbReference>
<sequence>MDARCITLNNEAVRIGSERLLSHLRREGLNYDLWVTGSDSGSTVHLRVDQLTDSLDSRIRAVLVGTATTLDLATRPGA</sequence>
<comment type="caution">
    <text evidence="1">The sequence shown here is derived from an EMBL/GenBank/DDBJ whole genome shotgun (WGS) entry which is preliminary data.</text>
</comment>